<dbReference type="SUPFAM" id="SSF51735">
    <property type="entry name" value="NAD(P)-binding Rossmann-fold domains"/>
    <property type="match status" value="1"/>
</dbReference>
<name>A0AAX6MPB5_9PEZI</name>
<evidence type="ECO:0000259" key="3">
    <source>
        <dbReference type="SMART" id="SM00822"/>
    </source>
</evidence>
<dbReference type="CDD" id="cd05233">
    <property type="entry name" value="SDR_c"/>
    <property type="match status" value="1"/>
</dbReference>
<dbReference type="Gene3D" id="3.40.50.720">
    <property type="entry name" value="NAD(P)-binding Rossmann-like Domain"/>
    <property type="match status" value="1"/>
</dbReference>
<evidence type="ECO:0000256" key="1">
    <source>
        <dbReference type="ARBA" id="ARBA00006484"/>
    </source>
</evidence>
<dbReference type="InterPro" id="IPR036291">
    <property type="entry name" value="NAD(P)-bd_dom_sf"/>
</dbReference>
<accession>A0AAX6MPB5</accession>
<keyword evidence="2" id="KW-0560">Oxidoreductase</keyword>
<reference evidence="4 5" key="1">
    <citation type="journal article" date="2024" name="Front Chem Biol">
        <title>Unveiling the potential of Daldinia eschscholtzii MFLUCC 19-0629 through bioactivity and bioinformatics studies for enhanced sustainable agriculture production.</title>
        <authorList>
            <person name="Brooks S."/>
            <person name="Weaver J.A."/>
            <person name="Klomchit A."/>
            <person name="Alharthi S.A."/>
            <person name="Onlamun T."/>
            <person name="Nurani R."/>
            <person name="Vong T.K."/>
            <person name="Alberti F."/>
            <person name="Greco C."/>
        </authorList>
    </citation>
    <scope>NUCLEOTIDE SEQUENCE [LARGE SCALE GENOMIC DNA]</scope>
    <source>
        <strain evidence="4">MFLUCC 19-0629</strain>
    </source>
</reference>
<dbReference type="InterPro" id="IPR002347">
    <property type="entry name" value="SDR_fam"/>
</dbReference>
<organism evidence="4 5">
    <name type="scientific">Daldinia eschscholtzii</name>
    <dbReference type="NCBI Taxonomy" id="292717"/>
    <lineage>
        <taxon>Eukaryota</taxon>
        <taxon>Fungi</taxon>
        <taxon>Dikarya</taxon>
        <taxon>Ascomycota</taxon>
        <taxon>Pezizomycotina</taxon>
        <taxon>Sordariomycetes</taxon>
        <taxon>Xylariomycetidae</taxon>
        <taxon>Xylariales</taxon>
        <taxon>Hypoxylaceae</taxon>
        <taxon>Daldinia</taxon>
    </lineage>
</organism>
<feature type="domain" description="Ketoreductase" evidence="3">
    <location>
        <begin position="27"/>
        <end position="215"/>
    </location>
</feature>
<comment type="caution">
    <text evidence="4">The sequence shown here is derived from an EMBL/GenBank/DDBJ whole genome shotgun (WGS) entry which is preliminary data.</text>
</comment>
<dbReference type="GO" id="GO:0016616">
    <property type="term" value="F:oxidoreductase activity, acting on the CH-OH group of donors, NAD or NADP as acceptor"/>
    <property type="evidence" value="ECO:0007669"/>
    <property type="project" value="UniProtKB-ARBA"/>
</dbReference>
<dbReference type="PRINTS" id="PR00081">
    <property type="entry name" value="GDHRDH"/>
</dbReference>
<dbReference type="Pfam" id="PF00106">
    <property type="entry name" value="adh_short"/>
    <property type="match status" value="1"/>
</dbReference>
<sequence length="290" mass="30436">MNYTKTQHTKPYAAISPSLPHLSTASKSVFVVGGSAGIGKAAAIAFLEAGCRRLALTGRREAVLSAAVAELKEKFPDAEVVTYAADVADEKGMEAAFSKAKDAFGGPLDIVINGAGAVPPLKPVATGDLNAWWSGFETNVKGAAIAARATAKYGAADAVHLYLGMAGMLFPANGAFPMSGYAASKLAAVKVMEYFGAENPGLRVVSVHPGIVTETEGGKKMVEESGMDWPGDDINLSAHFLVWAASKEAEFLKNKFVFAAWDVDELKARKDEIAQSPELIIGLNGFPRSV</sequence>
<dbReference type="PANTHER" id="PTHR42760">
    <property type="entry name" value="SHORT-CHAIN DEHYDROGENASES/REDUCTASES FAMILY MEMBER"/>
    <property type="match status" value="1"/>
</dbReference>
<dbReference type="InterPro" id="IPR057326">
    <property type="entry name" value="KR_dom"/>
</dbReference>
<gene>
    <name evidence="4" type="ORF">Daesc_004452</name>
</gene>
<evidence type="ECO:0000313" key="5">
    <source>
        <dbReference type="Proteomes" id="UP001369815"/>
    </source>
</evidence>
<dbReference type="Proteomes" id="UP001369815">
    <property type="component" value="Unassembled WGS sequence"/>
</dbReference>
<evidence type="ECO:0000313" key="4">
    <source>
        <dbReference type="EMBL" id="KAK6954485.1"/>
    </source>
</evidence>
<dbReference type="SMART" id="SM00822">
    <property type="entry name" value="PKS_KR"/>
    <property type="match status" value="1"/>
</dbReference>
<dbReference type="EMBL" id="JBANMG010000004">
    <property type="protein sequence ID" value="KAK6954485.1"/>
    <property type="molecule type" value="Genomic_DNA"/>
</dbReference>
<proteinExistence type="inferred from homology"/>
<evidence type="ECO:0000256" key="2">
    <source>
        <dbReference type="ARBA" id="ARBA00023002"/>
    </source>
</evidence>
<keyword evidence="5" id="KW-1185">Reference proteome</keyword>
<comment type="similarity">
    <text evidence="1">Belongs to the short-chain dehydrogenases/reductases (SDR) family.</text>
</comment>
<protein>
    <recommendedName>
        <fullName evidence="3">Ketoreductase domain-containing protein</fullName>
    </recommendedName>
</protein>
<dbReference type="AlphaFoldDB" id="A0AAX6MPB5"/>